<feature type="compositionally biased region" description="Low complexity" evidence="6">
    <location>
        <begin position="589"/>
        <end position="603"/>
    </location>
</feature>
<feature type="domain" description="Condensin complex subunit 1 C-terminal" evidence="7">
    <location>
        <begin position="5"/>
        <end position="160"/>
    </location>
</feature>
<evidence type="ECO:0000259" key="7">
    <source>
        <dbReference type="Pfam" id="PF12717"/>
    </source>
</evidence>
<dbReference type="GO" id="GO:0051301">
    <property type="term" value="P:cell division"/>
    <property type="evidence" value="ECO:0007669"/>
    <property type="project" value="UniProtKB-KW"/>
</dbReference>
<feature type="compositionally biased region" description="Polar residues" evidence="6">
    <location>
        <begin position="337"/>
        <end position="348"/>
    </location>
</feature>
<evidence type="ECO:0000256" key="2">
    <source>
        <dbReference type="ARBA" id="ARBA00022618"/>
    </source>
</evidence>
<feature type="compositionally biased region" description="Polar residues" evidence="6">
    <location>
        <begin position="621"/>
        <end position="635"/>
    </location>
</feature>
<sequence length="641" mass="71751">MVILCGRYATLIDRYVPNISCCLRDSCPLIRKQCLISLTRLLQEDFLKWKGTLFYHFVSTLVDDVKEIREFAAFCLTHLLMQRNPAMFYQHFIECVFFFNGYENHPVYNKFNQTEREHRLFCLKGKDNREKRITIYRFLLEHMSDEHRFQLTAKLCQDVLAAVVDGTIPFVPDANPLLQDTLAVLSSKVGELALVIKEIKLKAIYNKSDDDNNVEGEQEMAAVVMNVARKKLITQIVKKNVIENIVPIVISVKHVLEKNHSPILGDLMMFLNELMKDYKTEVKDVMSADPQLAKEIEFDLRRFEGQQAEQAIMPQQMERQIVLPQVNGLAQVGATVTPENSSSPQTCGASEISGTPRIPNTRGADESEGGIPQVSDTARLLQTPHGNSVVLVEKVPPSPRPLSLSVQAVRNSARKVLEKLNQSKNERGQPPDGRASTKGSCSSRDSESKKVGFKDVPDSAESIAVHRVKTPYRQKKSGRILRAVSTPSANLTVSNITFQQDLNLSMIPLSPLFLTGSVLSQGDENDGSAEQYIISMQSPDRPTPQAKRWNVKTPVGADKVNGSMDVRQPADPTNSKVSRRSVPTRRSPRFSFHSSDTSSTSNEGTDENTRPHTTIRKRSNRATGKSPVNVTPHSSSRLKKK</sequence>
<keyword evidence="4" id="KW-0539">Nucleus</keyword>
<reference evidence="8" key="1">
    <citation type="journal article" date="2023" name="Mol. Biol. Evol.">
        <title>Third-Generation Sequencing Reveals the Adaptive Role of the Epigenome in Three Deep-Sea Polychaetes.</title>
        <authorList>
            <person name="Perez M."/>
            <person name="Aroh O."/>
            <person name="Sun Y."/>
            <person name="Lan Y."/>
            <person name="Juniper S.K."/>
            <person name="Young C.R."/>
            <person name="Angers B."/>
            <person name="Qian P.Y."/>
        </authorList>
    </citation>
    <scope>NUCLEOTIDE SEQUENCE</scope>
    <source>
        <strain evidence="8">P08H-3</strain>
    </source>
</reference>
<comment type="subcellular location">
    <subcellularLocation>
        <location evidence="1">Nucleus</location>
    </subcellularLocation>
</comment>
<dbReference type="GO" id="GO:0000796">
    <property type="term" value="C:condensin complex"/>
    <property type="evidence" value="ECO:0007669"/>
    <property type="project" value="TreeGrafter"/>
</dbReference>
<evidence type="ECO:0000256" key="3">
    <source>
        <dbReference type="ARBA" id="ARBA00022776"/>
    </source>
</evidence>
<dbReference type="GO" id="GO:0005634">
    <property type="term" value="C:nucleus"/>
    <property type="evidence" value="ECO:0007669"/>
    <property type="project" value="UniProtKB-SubCell"/>
</dbReference>
<dbReference type="InterPro" id="IPR026971">
    <property type="entry name" value="CND1/NCAPD3"/>
</dbReference>
<dbReference type="GO" id="GO:0000779">
    <property type="term" value="C:condensed chromosome, centromeric region"/>
    <property type="evidence" value="ECO:0007669"/>
    <property type="project" value="TreeGrafter"/>
</dbReference>
<organism evidence="8 9">
    <name type="scientific">Paralvinella palmiformis</name>
    <dbReference type="NCBI Taxonomy" id="53620"/>
    <lineage>
        <taxon>Eukaryota</taxon>
        <taxon>Metazoa</taxon>
        <taxon>Spiralia</taxon>
        <taxon>Lophotrochozoa</taxon>
        <taxon>Annelida</taxon>
        <taxon>Polychaeta</taxon>
        <taxon>Sedentaria</taxon>
        <taxon>Canalipalpata</taxon>
        <taxon>Terebellida</taxon>
        <taxon>Terebelliformia</taxon>
        <taxon>Alvinellidae</taxon>
        <taxon>Paralvinella</taxon>
    </lineage>
</organism>
<dbReference type="Pfam" id="PF12717">
    <property type="entry name" value="Cnd1"/>
    <property type="match status" value="1"/>
</dbReference>
<feature type="compositionally biased region" description="Basic residues" evidence="6">
    <location>
        <begin position="577"/>
        <end position="588"/>
    </location>
</feature>
<dbReference type="AlphaFoldDB" id="A0AAD9MT06"/>
<accession>A0AAD9MT06</accession>
<feature type="region of interest" description="Disordered" evidence="6">
    <location>
        <begin position="335"/>
        <end position="372"/>
    </location>
</feature>
<keyword evidence="5" id="KW-0131">Cell cycle</keyword>
<proteinExistence type="predicted"/>
<evidence type="ECO:0000313" key="9">
    <source>
        <dbReference type="Proteomes" id="UP001208570"/>
    </source>
</evidence>
<evidence type="ECO:0000256" key="1">
    <source>
        <dbReference type="ARBA" id="ARBA00004123"/>
    </source>
</evidence>
<comment type="caution">
    <text evidence="8">The sequence shown here is derived from an EMBL/GenBank/DDBJ whole genome shotgun (WGS) entry which is preliminary data.</text>
</comment>
<gene>
    <name evidence="8" type="ORF">LSH36_737g05008</name>
</gene>
<name>A0AAD9MT06_9ANNE</name>
<dbReference type="EMBL" id="JAODUP010000737">
    <property type="protein sequence ID" value="KAK2144697.1"/>
    <property type="molecule type" value="Genomic_DNA"/>
</dbReference>
<dbReference type="Proteomes" id="UP001208570">
    <property type="component" value="Unassembled WGS sequence"/>
</dbReference>
<dbReference type="SUPFAM" id="SSF48371">
    <property type="entry name" value="ARM repeat"/>
    <property type="match status" value="1"/>
</dbReference>
<dbReference type="GO" id="GO:0010032">
    <property type="term" value="P:meiotic chromosome condensation"/>
    <property type="evidence" value="ECO:0007669"/>
    <property type="project" value="TreeGrafter"/>
</dbReference>
<evidence type="ECO:0000313" key="8">
    <source>
        <dbReference type="EMBL" id="KAK2144697.1"/>
    </source>
</evidence>
<dbReference type="PANTHER" id="PTHR14222:SF1">
    <property type="entry name" value="CONDENSIN-2 COMPLEX SUBUNIT D3"/>
    <property type="match status" value="1"/>
</dbReference>
<keyword evidence="9" id="KW-1185">Reference proteome</keyword>
<evidence type="ECO:0000256" key="5">
    <source>
        <dbReference type="ARBA" id="ARBA00023306"/>
    </source>
</evidence>
<evidence type="ECO:0000256" key="4">
    <source>
        <dbReference type="ARBA" id="ARBA00023242"/>
    </source>
</evidence>
<keyword evidence="3" id="KW-0498">Mitosis</keyword>
<dbReference type="GO" id="GO:0007076">
    <property type="term" value="P:mitotic chromosome condensation"/>
    <property type="evidence" value="ECO:0007669"/>
    <property type="project" value="InterPro"/>
</dbReference>
<dbReference type="PANTHER" id="PTHR14222">
    <property type="entry name" value="CONDENSIN"/>
    <property type="match status" value="1"/>
</dbReference>
<feature type="region of interest" description="Disordered" evidence="6">
    <location>
        <begin position="419"/>
        <end position="455"/>
    </location>
</feature>
<keyword evidence="2" id="KW-0132">Cell division</keyword>
<dbReference type="InterPro" id="IPR032682">
    <property type="entry name" value="Cnd1_C"/>
</dbReference>
<dbReference type="GO" id="GO:0042393">
    <property type="term" value="F:histone binding"/>
    <property type="evidence" value="ECO:0007669"/>
    <property type="project" value="TreeGrafter"/>
</dbReference>
<protein>
    <recommendedName>
        <fullName evidence="7">Condensin complex subunit 1 C-terminal domain-containing protein</fullName>
    </recommendedName>
</protein>
<evidence type="ECO:0000256" key="6">
    <source>
        <dbReference type="SAM" id="MobiDB-lite"/>
    </source>
</evidence>
<feature type="compositionally biased region" description="Basic and acidic residues" evidence="6">
    <location>
        <begin position="444"/>
        <end position="455"/>
    </location>
</feature>
<dbReference type="InterPro" id="IPR016024">
    <property type="entry name" value="ARM-type_fold"/>
</dbReference>
<feature type="region of interest" description="Disordered" evidence="6">
    <location>
        <begin position="554"/>
        <end position="641"/>
    </location>
</feature>